<comment type="cofactor">
    <cofactor evidence="2">
        <name>Zn(2+)</name>
        <dbReference type="ChEBI" id="CHEBI:29105"/>
    </cofactor>
    <text evidence="2">Binds 2 Zn(2+) ions.</text>
</comment>
<gene>
    <name evidence="4" type="ORF">DW921_14965</name>
</gene>
<feature type="binding site" evidence="2">
    <location>
        <position position="213"/>
    </location>
    <ligand>
        <name>Zn(2+)</name>
        <dbReference type="ChEBI" id="CHEBI:29105"/>
        <label>2</label>
    </ligand>
</feature>
<keyword evidence="2" id="KW-0479">Metal-binding</keyword>
<feature type="binding site" evidence="2">
    <location>
        <position position="217"/>
    </location>
    <ligand>
        <name>Zn(2+)</name>
        <dbReference type="ChEBI" id="CHEBI:29105"/>
        <label>2</label>
    </ligand>
</feature>
<dbReference type="PANTHER" id="PTHR11596">
    <property type="entry name" value="ALKALINE PHOSPHATASE"/>
    <property type="match status" value="1"/>
</dbReference>
<accession>A0A413STP6</accession>
<evidence type="ECO:0000256" key="1">
    <source>
        <dbReference type="ARBA" id="ARBA00022553"/>
    </source>
</evidence>
<dbReference type="Pfam" id="PF00245">
    <property type="entry name" value="Alk_phosphatase"/>
    <property type="match status" value="1"/>
</dbReference>
<proteinExistence type="predicted"/>
<dbReference type="CDD" id="cd16012">
    <property type="entry name" value="ALP"/>
    <property type="match status" value="1"/>
</dbReference>
<name>A0A413STP6_9BACT</name>
<reference evidence="4 5" key="1">
    <citation type="submission" date="2018-08" db="EMBL/GenBank/DDBJ databases">
        <title>A genome reference for cultivated species of the human gut microbiota.</title>
        <authorList>
            <person name="Zou Y."/>
            <person name="Xue W."/>
            <person name="Luo G."/>
        </authorList>
    </citation>
    <scope>NUCLEOTIDE SEQUENCE [LARGE SCALE GENOMIC DNA]</scope>
    <source>
        <strain evidence="4 5">AM42-38</strain>
    </source>
</reference>
<dbReference type="SUPFAM" id="SSF53649">
    <property type="entry name" value="Alkaline phosphatase-like"/>
    <property type="match status" value="1"/>
</dbReference>
<keyword evidence="2" id="KW-0862">Zinc</keyword>
<evidence type="ECO:0000256" key="3">
    <source>
        <dbReference type="SAM" id="MobiDB-lite"/>
    </source>
</evidence>
<comment type="caution">
    <text evidence="4">The sequence shown here is derived from an EMBL/GenBank/DDBJ whole genome shotgun (WGS) entry which is preliminary data.</text>
</comment>
<dbReference type="InterPro" id="IPR001952">
    <property type="entry name" value="Alkaline_phosphatase"/>
</dbReference>
<dbReference type="PANTHER" id="PTHR11596:SF5">
    <property type="entry name" value="ALKALINE PHOSPHATASE"/>
    <property type="match status" value="1"/>
</dbReference>
<dbReference type="AlphaFoldDB" id="A0A413STP6"/>
<evidence type="ECO:0000256" key="2">
    <source>
        <dbReference type="PIRSR" id="PIRSR601952-2"/>
    </source>
</evidence>
<keyword evidence="1" id="KW-0597">Phosphoprotein</keyword>
<dbReference type="EMBL" id="QSFT01000065">
    <property type="protein sequence ID" value="RHA72009.1"/>
    <property type="molecule type" value="Genomic_DNA"/>
</dbReference>
<keyword evidence="2" id="KW-0460">Magnesium</keyword>
<comment type="cofactor">
    <cofactor evidence="2">
        <name>Mg(2+)</name>
        <dbReference type="ChEBI" id="CHEBI:18420"/>
    </cofactor>
    <text evidence="2">Binds 1 Mg(2+) ion.</text>
</comment>
<evidence type="ECO:0000313" key="5">
    <source>
        <dbReference type="Proteomes" id="UP000283855"/>
    </source>
</evidence>
<dbReference type="Proteomes" id="UP000283855">
    <property type="component" value="Unassembled WGS sequence"/>
</dbReference>
<dbReference type="GO" id="GO:0004035">
    <property type="term" value="F:alkaline phosphatase activity"/>
    <property type="evidence" value="ECO:0007669"/>
    <property type="project" value="TreeGrafter"/>
</dbReference>
<dbReference type="InterPro" id="IPR017850">
    <property type="entry name" value="Alkaline_phosphatase_core_sf"/>
</dbReference>
<dbReference type="SMART" id="SM00098">
    <property type="entry name" value="alkPPc"/>
    <property type="match status" value="1"/>
</dbReference>
<sequence>MSLAQWQTGMIMSEEPLNIERMRSIGLVKTNSLTDFNGDGPSHGTAIASGTNTRKGAIGISPDGKPLKSIIEYAMEIGLATGIVSANTLLEGSIAPFIAHVESRIQKDEIAKAYVKQAPNVFIGGGMSYFQKNENDRDLLDELKGKGYNIAKDIDGIGNTRDRKLAIFTSESSMPDILHGRGNIFTESVRSAISFLSQRNKGFFLLVGDMFIDRASHARNTELVGLETIDLDKAIGIALDFAEKEGNTLVIVVGGPEASGMALTDGNIQKHEVMAKWAMHGMIHTGTMVPMFSYGPGSENFQGTMKNTDVFFHIKRLLFNECTKNTK</sequence>
<feature type="binding site" evidence="2">
    <location>
        <position position="93"/>
    </location>
    <ligand>
        <name>Mg(2+)</name>
        <dbReference type="ChEBI" id="CHEBI:18420"/>
    </ligand>
</feature>
<dbReference type="GO" id="GO:0046872">
    <property type="term" value="F:metal ion binding"/>
    <property type="evidence" value="ECO:0007669"/>
    <property type="project" value="UniProtKB-KW"/>
</dbReference>
<organism evidence="4 5">
    <name type="scientific">Phocaeicola coprophilus</name>
    <dbReference type="NCBI Taxonomy" id="387090"/>
    <lineage>
        <taxon>Bacteria</taxon>
        <taxon>Pseudomonadati</taxon>
        <taxon>Bacteroidota</taxon>
        <taxon>Bacteroidia</taxon>
        <taxon>Bacteroidales</taxon>
        <taxon>Bacteroidaceae</taxon>
        <taxon>Phocaeicola</taxon>
    </lineage>
</organism>
<feature type="region of interest" description="Disordered" evidence="3">
    <location>
        <begin position="39"/>
        <end position="60"/>
    </location>
</feature>
<dbReference type="Gene3D" id="3.40.720.10">
    <property type="entry name" value="Alkaline Phosphatase, subunit A"/>
    <property type="match status" value="1"/>
</dbReference>
<protein>
    <submittedName>
        <fullName evidence="4">Alkaline phosphatase</fullName>
    </submittedName>
</protein>
<evidence type="ECO:0000313" key="4">
    <source>
        <dbReference type="EMBL" id="RHA72009.1"/>
    </source>
</evidence>